<sequence length="165" mass="18720">MFDRLQDSAKETAVSGPPGLISEQKLNVAQGKATDAEAKASVKYLEWEQKQVQLRDKILGRRKVHDAMLKERDSNSTLEMSQKINDYVTKLNILTQKYNDFLTRRPVTHPTGDPQTDLKTSTTSLAYAPPAAEHVPVRPNKAEIRLPRPSTKKKYNCHRNSHRAK</sequence>
<dbReference type="EMBL" id="QTSX02000029">
    <property type="protein sequence ID" value="KAJ9089790.1"/>
    <property type="molecule type" value="Genomic_DNA"/>
</dbReference>
<accession>A0ACC2USY4</accession>
<organism evidence="1 2">
    <name type="scientific">Entomophthora muscae</name>
    <dbReference type="NCBI Taxonomy" id="34485"/>
    <lineage>
        <taxon>Eukaryota</taxon>
        <taxon>Fungi</taxon>
        <taxon>Fungi incertae sedis</taxon>
        <taxon>Zoopagomycota</taxon>
        <taxon>Entomophthoromycotina</taxon>
        <taxon>Entomophthoromycetes</taxon>
        <taxon>Entomophthorales</taxon>
        <taxon>Entomophthoraceae</taxon>
        <taxon>Entomophthora</taxon>
    </lineage>
</organism>
<name>A0ACC2USY4_9FUNG</name>
<comment type="caution">
    <text evidence="1">The sequence shown here is derived from an EMBL/GenBank/DDBJ whole genome shotgun (WGS) entry which is preliminary data.</text>
</comment>
<protein>
    <submittedName>
        <fullName evidence="1">Uncharacterized protein</fullName>
    </submittedName>
</protein>
<dbReference type="Proteomes" id="UP001165960">
    <property type="component" value="Unassembled WGS sequence"/>
</dbReference>
<reference evidence="1" key="1">
    <citation type="submission" date="2022-04" db="EMBL/GenBank/DDBJ databases">
        <title>Genome of the entomopathogenic fungus Entomophthora muscae.</title>
        <authorList>
            <person name="Elya C."/>
            <person name="Lovett B.R."/>
            <person name="Lee E."/>
            <person name="Macias A.M."/>
            <person name="Hajek A.E."/>
            <person name="De Bivort B.L."/>
            <person name="Kasson M.T."/>
            <person name="De Fine Licht H.H."/>
            <person name="Stajich J.E."/>
        </authorList>
    </citation>
    <scope>NUCLEOTIDE SEQUENCE</scope>
    <source>
        <strain evidence="1">Berkeley</strain>
    </source>
</reference>
<evidence type="ECO:0000313" key="1">
    <source>
        <dbReference type="EMBL" id="KAJ9089790.1"/>
    </source>
</evidence>
<keyword evidence="2" id="KW-1185">Reference proteome</keyword>
<proteinExistence type="predicted"/>
<evidence type="ECO:0000313" key="2">
    <source>
        <dbReference type="Proteomes" id="UP001165960"/>
    </source>
</evidence>
<gene>
    <name evidence="1" type="ORF">DSO57_1009289</name>
</gene>